<protein>
    <submittedName>
        <fullName evidence="1">Ribonuclease H protein</fullName>
    </submittedName>
</protein>
<sequence length="696" mass="79004">MHPLKAPGPDGLHAIFYQTQWDTVGSSLCCLVKDVFQHKRLPGDLNATLLALIPKIENPSSLKLYRPISVCNVAYKTITKIIASRLQSILPHLIGPHQTSFVSSRHITDNIVIAQEVIHSMRKKTGAKGFMAIKVDLEKAYDRLSWEFINDTLCEAQIPPDLIQIIMACITSVKMRVLWNGEVTDEFLPSRGIRQGDPLSPYLFVLCIERLSHKILNVVTAGKWKPIRLARNGIPLSHLFFADDLLLLAEASIEQARILSAVLDAYCYSSEAKVNVNKTMLYFSKNVGGIDVARISGILGYSVTQDLGKYLGVPLHHTRVTNNMFQDIIDKVEKRLSGWNASHLSLAGRITLAQSVLQAIPIYVMQTVSLPAGIREKIDRACRRFIWSGSSPHQSLSMISWRDICKPKSAGGLGFKSLAIMNCALHMKIAWGLISSPNSLWVQVIVCKYGVDIRNPPLMLPTRYGSHLWKSIGNVWSDVLASRRWCLGDGQSVWFWWDLWVTRDVPLAAYTTNNLPSNILDGKVADFVKEDGSWLWCTVWSWKGPQSVRIFLWQALHDRLKTKAELVRRHIPVSTSCDLCGAVTEDAMHVLRDYALVKRFWILILPENKRQQFFNWRLHDWLRTNLGIVGGLGSVSNWAIFFGIALWRLWFWRNQFIFNQVSMDPNVVLMDVFTRTVEMHKIHTHPLTSGHTRVMR</sequence>
<dbReference type="EMBL" id="CM039171">
    <property type="protein sequence ID" value="KAH9793076.1"/>
    <property type="molecule type" value="Genomic_DNA"/>
</dbReference>
<reference evidence="2" key="1">
    <citation type="journal article" date="2023" name="Hortic. Res.">
        <title>A chromosome-level phased genome enabling allele-level studies in sweet orange: a case study on citrus Huanglongbing tolerance.</title>
        <authorList>
            <person name="Wu B."/>
            <person name="Yu Q."/>
            <person name="Deng Z."/>
            <person name="Duan Y."/>
            <person name="Luo F."/>
            <person name="Gmitter F. Jr."/>
        </authorList>
    </citation>
    <scope>NUCLEOTIDE SEQUENCE [LARGE SCALE GENOMIC DNA]</scope>
    <source>
        <strain evidence="2">cv. Valencia</strain>
    </source>
</reference>
<accession>A0ACB8N5F3</accession>
<organism evidence="1 2">
    <name type="scientific">Citrus sinensis</name>
    <name type="common">Sweet orange</name>
    <name type="synonym">Citrus aurantium var. sinensis</name>
    <dbReference type="NCBI Taxonomy" id="2711"/>
    <lineage>
        <taxon>Eukaryota</taxon>
        <taxon>Viridiplantae</taxon>
        <taxon>Streptophyta</taxon>
        <taxon>Embryophyta</taxon>
        <taxon>Tracheophyta</taxon>
        <taxon>Spermatophyta</taxon>
        <taxon>Magnoliopsida</taxon>
        <taxon>eudicotyledons</taxon>
        <taxon>Gunneridae</taxon>
        <taxon>Pentapetalae</taxon>
        <taxon>rosids</taxon>
        <taxon>malvids</taxon>
        <taxon>Sapindales</taxon>
        <taxon>Rutaceae</taxon>
        <taxon>Aurantioideae</taxon>
        <taxon>Citrus</taxon>
    </lineage>
</organism>
<dbReference type="Proteomes" id="UP000829398">
    <property type="component" value="Chromosome 2"/>
</dbReference>
<name>A0ACB8N5F3_CITSI</name>
<comment type="caution">
    <text evidence="1">The sequence shown here is derived from an EMBL/GenBank/DDBJ whole genome shotgun (WGS) entry which is preliminary data.</text>
</comment>
<keyword evidence="2" id="KW-1185">Reference proteome</keyword>
<evidence type="ECO:0000313" key="1">
    <source>
        <dbReference type="EMBL" id="KAH9793076.1"/>
    </source>
</evidence>
<gene>
    <name evidence="1" type="ORF">KPL71_004408</name>
</gene>
<proteinExistence type="predicted"/>
<evidence type="ECO:0000313" key="2">
    <source>
        <dbReference type="Proteomes" id="UP000829398"/>
    </source>
</evidence>